<dbReference type="InterPro" id="IPR013875">
    <property type="entry name" value="Pam17"/>
</dbReference>
<keyword evidence="9 12" id="KW-0811">Translocation</keyword>
<dbReference type="RefSeq" id="XP_018735707.1">
    <property type="nucleotide sequence ID" value="XM_018878400.1"/>
</dbReference>
<proteinExistence type="inferred from homology"/>
<evidence type="ECO:0000256" key="11">
    <source>
        <dbReference type="ARBA" id="ARBA00023136"/>
    </source>
</evidence>
<dbReference type="PANTHER" id="PTHR28021">
    <property type="entry name" value="PRESEQUENCE TRANSLOCATED-ASSOCIATED MOTOR SUBUNIT PAM17, MITOCHONDRIAL"/>
    <property type="match status" value="1"/>
</dbReference>
<evidence type="ECO:0000313" key="14">
    <source>
        <dbReference type="EMBL" id="ANB13230.1"/>
    </source>
</evidence>
<evidence type="ECO:0000256" key="8">
    <source>
        <dbReference type="ARBA" id="ARBA00022989"/>
    </source>
</evidence>
<evidence type="ECO:0000256" key="1">
    <source>
        <dbReference type="ARBA" id="ARBA00004448"/>
    </source>
</evidence>
<dbReference type="EMBL" id="CP014501">
    <property type="protein sequence ID" value="ANB13230.1"/>
    <property type="molecule type" value="Genomic_DNA"/>
</dbReference>
<dbReference type="Pfam" id="PF08566">
    <property type="entry name" value="Pam17"/>
    <property type="match status" value="1"/>
</dbReference>
<dbReference type="PANTHER" id="PTHR28021:SF1">
    <property type="entry name" value="PRESEQUENCE TRANSLOCATED-ASSOCIATED MOTOR SUBUNIT PAM17, MITOCHONDRIAL"/>
    <property type="match status" value="1"/>
</dbReference>
<protein>
    <recommendedName>
        <fullName evidence="12">Presequence translocated-associated motor subunit PAM17</fullName>
    </recommendedName>
</protein>
<keyword evidence="3 12" id="KW-0813">Transport</keyword>
<gene>
    <name evidence="14" type="primary">PAM17</name>
    <name evidence="14" type="ORF">AWJ20_1512</name>
</gene>
<dbReference type="GO" id="GO:0030150">
    <property type="term" value="P:protein import into mitochondrial matrix"/>
    <property type="evidence" value="ECO:0007669"/>
    <property type="project" value="UniProtKB-UniRule"/>
</dbReference>
<evidence type="ECO:0000256" key="7">
    <source>
        <dbReference type="ARBA" id="ARBA00022946"/>
    </source>
</evidence>
<organism evidence="14 15">
    <name type="scientific">Sugiyamaella lignohabitans</name>
    <dbReference type="NCBI Taxonomy" id="796027"/>
    <lineage>
        <taxon>Eukaryota</taxon>
        <taxon>Fungi</taxon>
        <taxon>Dikarya</taxon>
        <taxon>Ascomycota</taxon>
        <taxon>Saccharomycotina</taxon>
        <taxon>Dipodascomycetes</taxon>
        <taxon>Dipodascales</taxon>
        <taxon>Trichomonascaceae</taxon>
        <taxon>Sugiyamaella</taxon>
    </lineage>
</organism>
<evidence type="ECO:0000256" key="3">
    <source>
        <dbReference type="ARBA" id="ARBA00022448"/>
    </source>
</evidence>
<feature type="region of interest" description="Disordered" evidence="13">
    <location>
        <begin position="79"/>
        <end position="99"/>
    </location>
</feature>
<feature type="transmembrane region" description="Helical" evidence="12">
    <location>
        <begin position="118"/>
        <end position="138"/>
    </location>
</feature>
<sequence length="251" mass="27796">MSASILQSSLHQLAKQTVRSSGRNIAARPFLTSNIHRTMFTSPLSSVLRQPRLQPLAMKSSNIIKTSLFHSARTLKNSEKVTEAKTTGPSGASTTSASSEHPLTWNEFLALRIKRRKINVISSVITTFGGILIGWGAVANVEIDPTALIYGFDPIKVLSVALIVSGGLGYLAGPTLGALVFKASIRKQFGAFVKKDVEFLRHIKRNRPDPRSQSYTNPVTDYYGEKIGSLKDYRQWLRDGRVYRKKTETFV</sequence>
<dbReference type="Proteomes" id="UP000189580">
    <property type="component" value="Chromosome a"/>
</dbReference>
<keyword evidence="5 12" id="KW-0999">Mitochondrion inner membrane</keyword>
<keyword evidence="4 12" id="KW-0812">Transmembrane</keyword>
<evidence type="ECO:0000313" key="15">
    <source>
        <dbReference type="Proteomes" id="UP000189580"/>
    </source>
</evidence>
<keyword evidence="7" id="KW-0809">Transit peptide</keyword>
<evidence type="ECO:0000256" key="12">
    <source>
        <dbReference type="RuleBase" id="RU367146"/>
    </source>
</evidence>
<dbReference type="KEGG" id="slb:AWJ20_1512"/>
<keyword evidence="11 12" id="KW-0472">Membrane</keyword>
<keyword evidence="10 12" id="KW-0496">Mitochondrion</keyword>
<dbReference type="GO" id="GO:0001405">
    <property type="term" value="C:PAM complex, Tim23 associated import motor"/>
    <property type="evidence" value="ECO:0007669"/>
    <property type="project" value="UniProtKB-UniRule"/>
</dbReference>
<evidence type="ECO:0000256" key="5">
    <source>
        <dbReference type="ARBA" id="ARBA00022792"/>
    </source>
</evidence>
<keyword evidence="6 12" id="KW-0653">Protein transport</keyword>
<keyword evidence="8 12" id="KW-1133">Transmembrane helix</keyword>
<evidence type="ECO:0000256" key="4">
    <source>
        <dbReference type="ARBA" id="ARBA00022692"/>
    </source>
</evidence>
<comment type="function">
    <text evidence="12">Component of the PAM complex, a complex required for the translocation of transit peptide-containing proteins from the inner membrane into the mitochondrial matrix in an ATP-dependent manner.</text>
</comment>
<comment type="similarity">
    <text evidence="2 12">Belongs to the PAM17 family.</text>
</comment>
<comment type="subunit">
    <text evidence="12">Component of the PAM complex.</text>
</comment>
<reference evidence="14 15" key="1">
    <citation type="submission" date="2016-02" db="EMBL/GenBank/DDBJ databases">
        <title>Complete genome sequence and transcriptome regulation of the pentose utilising yeast Sugiyamaella lignohabitans.</title>
        <authorList>
            <person name="Bellasio M."/>
            <person name="Peymann A."/>
            <person name="Valli M."/>
            <person name="Sipitzky M."/>
            <person name="Graf A."/>
            <person name="Sauer M."/>
            <person name="Marx H."/>
            <person name="Mattanovich D."/>
        </authorList>
    </citation>
    <scope>NUCLEOTIDE SEQUENCE [LARGE SCALE GENOMIC DNA]</scope>
    <source>
        <strain evidence="14 15">CBS 10342</strain>
    </source>
</reference>
<evidence type="ECO:0000256" key="2">
    <source>
        <dbReference type="ARBA" id="ARBA00006837"/>
    </source>
</evidence>
<accession>A0A167DS83</accession>
<keyword evidence="15" id="KW-1185">Reference proteome</keyword>
<feature type="compositionally biased region" description="Low complexity" evidence="13">
    <location>
        <begin position="86"/>
        <end position="99"/>
    </location>
</feature>
<evidence type="ECO:0000256" key="13">
    <source>
        <dbReference type="SAM" id="MobiDB-lite"/>
    </source>
</evidence>
<dbReference type="GeneID" id="30033323"/>
<dbReference type="OrthoDB" id="5970083at2759"/>
<feature type="transmembrane region" description="Helical" evidence="12">
    <location>
        <begin position="158"/>
        <end position="181"/>
    </location>
</feature>
<evidence type="ECO:0000256" key="10">
    <source>
        <dbReference type="ARBA" id="ARBA00023128"/>
    </source>
</evidence>
<name>A0A167DS83_9ASCO</name>
<evidence type="ECO:0000256" key="6">
    <source>
        <dbReference type="ARBA" id="ARBA00022927"/>
    </source>
</evidence>
<dbReference type="AlphaFoldDB" id="A0A167DS83"/>
<evidence type="ECO:0000256" key="9">
    <source>
        <dbReference type="ARBA" id="ARBA00023010"/>
    </source>
</evidence>
<comment type="subcellular location">
    <subcellularLocation>
        <location evidence="1 12">Mitochondrion inner membrane</location>
        <topology evidence="1 12">Multi-pass membrane protein</topology>
    </subcellularLocation>
</comment>